<evidence type="ECO:0008006" key="4">
    <source>
        <dbReference type="Google" id="ProtNLM"/>
    </source>
</evidence>
<dbReference type="RefSeq" id="WP_088554351.1">
    <property type="nucleotide sequence ID" value="NZ_BDGJ01000117.1"/>
</dbReference>
<reference evidence="3" key="1">
    <citation type="journal article" date="2017" name="Appl. Environ. Microbiol.">
        <title>Genomic Analysis of Calderihabitans maritimus KKC1, a Thermophilic, Hydrogenogenic, Carboxydotrophic Bacterium Isolated from Marine Sediment.</title>
        <authorList>
            <person name="Omae K."/>
            <person name="Yoneda Y."/>
            <person name="Fukuyama Y."/>
            <person name="Yoshida T."/>
            <person name="Sako Y."/>
        </authorList>
    </citation>
    <scope>NUCLEOTIDE SEQUENCE [LARGE SCALE GENOMIC DNA]</scope>
    <source>
        <strain evidence="3">KKC1</strain>
    </source>
</reference>
<gene>
    <name evidence="2" type="ORF">KKC1_22870</name>
</gene>
<keyword evidence="1" id="KW-0472">Membrane</keyword>
<evidence type="ECO:0000256" key="1">
    <source>
        <dbReference type="SAM" id="Phobius"/>
    </source>
</evidence>
<feature type="transmembrane region" description="Helical" evidence="1">
    <location>
        <begin position="6"/>
        <end position="26"/>
    </location>
</feature>
<keyword evidence="1" id="KW-0812">Transmembrane</keyword>
<dbReference type="InterPro" id="IPR029044">
    <property type="entry name" value="Nucleotide-diphossugar_trans"/>
</dbReference>
<comment type="caution">
    <text evidence="2">The sequence shown here is derived from an EMBL/GenBank/DDBJ whole genome shotgun (WGS) entry which is preliminary data.</text>
</comment>
<dbReference type="OrthoDB" id="199095at2"/>
<dbReference type="SUPFAM" id="SSF53448">
    <property type="entry name" value="Nucleotide-diphospho-sugar transferases"/>
    <property type="match status" value="1"/>
</dbReference>
<dbReference type="EMBL" id="BDGJ01000117">
    <property type="protein sequence ID" value="GAW93146.1"/>
    <property type="molecule type" value="Genomic_DNA"/>
</dbReference>
<sequence>MDTYFLIKIYFGLVGVVILVLFGILWREKVRPSRTSCSRVLVLLTRNGEGCMEGILRGLRRLRERGYNFETVIVDCNSQDQTPLILGKFYTKHPFFTWIKIKEDFSLKFIFPFCRGKLLWVLSLDERTDVRQVVEKAGSFFSKG</sequence>
<dbReference type="AlphaFoldDB" id="A0A1Z5HUD4"/>
<name>A0A1Z5HUD4_9FIRM</name>
<keyword evidence="1" id="KW-1133">Transmembrane helix</keyword>
<proteinExistence type="predicted"/>
<keyword evidence="3" id="KW-1185">Reference proteome</keyword>
<organism evidence="2 3">
    <name type="scientific">Calderihabitans maritimus</name>
    <dbReference type="NCBI Taxonomy" id="1246530"/>
    <lineage>
        <taxon>Bacteria</taxon>
        <taxon>Bacillati</taxon>
        <taxon>Bacillota</taxon>
        <taxon>Clostridia</taxon>
        <taxon>Neomoorellales</taxon>
        <taxon>Calderihabitantaceae</taxon>
        <taxon>Calderihabitans</taxon>
    </lineage>
</organism>
<accession>A0A1Z5HUD4</accession>
<protein>
    <recommendedName>
        <fullName evidence="4">Glycosyltransferase</fullName>
    </recommendedName>
</protein>
<dbReference type="Proteomes" id="UP000197032">
    <property type="component" value="Unassembled WGS sequence"/>
</dbReference>
<evidence type="ECO:0000313" key="2">
    <source>
        <dbReference type="EMBL" id="GAW93146.1"/>
    </source>
</evidence>
<evidence type="ECO:0000313" key="3">
    <source>
        <dbReference type="Proteomes" id="UP000197032"/>
    </source>
</evidence>